<feature type="transmembrane region" description="Helical" evidence="1">
    <location>
        <begin position="7"/>
        <end position="31"/>
    </location>
</feature>
<dbReference type="GeneID" id="66059511"/>
<dbReference type="KEGG" id="bmy:BM_BM18581"/>
<sequence>MSRKSVLYIWESFTGSNIFYSFFIITGLFSFQ</sequence>
<protein>
    <submittedName>
        <fullName evidence="2">Uncharacterized protein</fullName>
    </submittedName>
</protein>
<evidence type="ECO:0000313" key="2">
    <source>
        <dbReference type="EMBL" id="VIO87482.1"/>
    </source>
</evidence>
<keyword evidence="1" id="KW-0812">Transmembrane</keyword>
<dbReference type="RefSeq" id="XP_042930178.1">
    <property type="nucleotide sequence ID" value="XM_043074244.1"/>
</dbReference>
<dbReference type="CTD" id="66059511"/>
<proteinExistence type="predicted"/>
<keyword evidence="1" id="KW-1133">Transmembrane helix</keyword>
<evidence type="ECO:0000256" key="1">
    <source>
        <dbReference type="SAM" id="Phobius"/>
    </source>
</evidence>
<name>A0A4E9EUB9_BRUMA</name>
<dbReference type="EMBL" id="CAAKNF010000196">
    <property type="protein sequence ID" value="VIO87482.1"/>
    <property type="molecule type" value="Genomic_DNA"/>
</dbReference>
<dbReference type="AlphaFoldDB" id="A0A4E9EUB9"/>
<keyword evidence="1" id="KW-0472">Membrane</keyword>
<reference evidence="2" key="1">
    <citation type="submission" date="2019-04" db="EMBL/GenBank/DDBJ databases">
        <authorList>
            <person name="Howe K."/>
            <person name="Paulini M."/>
            <person name="Williams G."/>
        </authorList>
    </citation>
    <scope>NUCLEOTIDE SEQUENCE [LARGE SCALE GENOMIC DNA]</scope>
    <source>
        <strain evidence="2">FR3</strain>
    </source>
</reference>
<organism evidence="2">
    <name type="scientific">Brugia malayi</name>
    <name type="common">Filarial nematode worm</name>
    <dbReference type="NCBI Taxonomy" id="6279"/>
    <lineage>
        <taxon>Eukaryota</taxon>
        <taxon>Metazoa</taxon>
        <taxon>Ecdysozoa</taxon>
        <taxon>Nematoda</taxon>
        <taxon>Chromadorea</taxon>
        <taxon>Rhabditida</taxon>
        <taxon>Spirurina</taxon>
        <taxon>Spiruromorpha</taxon>
        <taxon>Filarioidea</taxon>
        <taxon>Onchocercidae</taxon>
        <taxon>Brugia</taxon>
    </lineage>
</organism>
<accession>A0A4E9EUB9</accession>
<gene>
    <name evidence="2" type="primary">Bm18581</name>
    <name evidence="2" type="ORF">BM_BM18581</name>
</gene>